<evidence type="ECO:0000313" key="3">
    <source>
        <dbReference type="Proteomes" id="UP000736787"/>
    </source>
</evidence>
<protein>
    <submittedName>
        <fullName evidence="2">Uncharacterized protein</fullName>
    </submittedName>
</protein>
<dbReference type="AlphaFoldDB" id="A0A8T1CBJ6"/>
<reference evidence="2" key="1">
    <citation type="submission" date="2018-10" db="EMBL/GenBank/DDBJ databases">
        <title>Effector identification in a new, highly contiguous assembly of the strawberry crown rot pathogen Phytophthora cactorum.</title>
        <authorList>
            <person name="Armitage A.D."/>
            <person name="Nellist C.F."/>
            <person name="Bates H."/>
            <person name="Vickerstaff R.J."/>
            <person name="Harrison R.J."/>
        </authorList>
    </citation>
    <scope>NUCLEOTIDE SEQUENCE</scope>
    <source>
        <strain evidence="2">4040</strain>
    </source>
</reference>
<accession>A0A8T1CBJ6</accession>
<dbReference type="Proteomes" id="UP000736787">
    <property type="component" value="Unassembled WGS sequence"/>
</dbReference>
<comment type="caution">
    <text evidence="2">The sequence shown here is derived from an EMBL/GenBank/DDBJ whole genome shotgun (WGS) entry which is preliminary data.</text>
</comment>
<organism evidence="2 3">
    <name type="scientific">Phytophthora cactorum</name>
    <dbReference type="NCBI Taxonomy" id="29920"/>
    <lineage>
        <taxon>Eukaryota</taxon>
        <taxon>Sar</taxon>
        <taxon>Stramenopiles</taxon>
        <taxon>Oomycota</taxon>
        <taxon>Peronosporomycetes</taxon>
        <taxon>Peronosporales</taxon>
        <taxon>Peronosporaceae</taxon>
        <taxon>Phytophthora</taxon>
    </lineage>
</organism>
<sequence length="34" mass="3385">MKLNVAGTSIVIVVNALTVQTALQSPTLGGGETT</sequence>
<feature type="signal peptide" evidence="1">
    <location>
        <begin position="1"/>
        <end position="16"/>
    </location>
</feature>
<feature type="chain" id="PRO_5035830332" evidence="1">
    <location>
        <begin position="17"/>
        <end position="34"/>
    </location>
</feature>
<keyword evidence="1" id="KW-0732">Signal</keyword>
<gene>
    <name evidence="2" type="ORF">PC117_g17372</name>
</gene>
<dbReference type="EMBL" id="RCMK01000651">
    <property type="protein sequence ID" value="KAG2917666.1"/>
    <property type="molecule type" value="Genomic_DNA"/>
</dbReference>
<name>A0A8T1CBJ6_9STRA</name>
<evidence type="ECO:0000313" key="2">
    <source>
        <dbReference type="EMBL" id="KAG2917666.1"/>
    </source>
</evidence>
<evidence type="ECO:0000256" key="1">
    <source>
        <dbReference type="SAM" id="SignalP"/>
    </source>
</evidence>
<proteinExistence type="predicted"/>